<feature type="transmembrane region" description="Helical" evidence="1">
    <location>
        <begin position="31"/>
        <end position="53"/>
    </location>
</feature>
<organism evidence="2 3">
    <name type="scientific">Paraburkholderia phenazinium</name>
    <dbReference type="NCBI Taxonomy" id="60549"/>
    <lineage>
        <taxon>Bacteria</taxon>
        <taxon>Pseudomonadati</taxon>
        <taxon>Pseudomonadota</taxon>
        <taxon>Betaproteobacteria</taxon>
        <taxon>Burkholderiales</taxon>
        <taxon>Burkholderiaceae</taxon>
        <taxon>Paraburkholderia</taxon>
    </lineage>
</organism>
<evidence type="ECO:0000313" key="3">
    <source>
        <dbReference type="Proteomes" id="UP000199706"/>
    </source>
</evidence>
<reference evidence="2 3" key="1">
    <citation type="submission" date="2016-10" db="EMBL/GenBank/DDBJ databases">
        <authorList>
            <person name="de Groot N.N."/>
        </authorList>
    </citation>
    <scope>NUCLEOTIDE SEQUENCE [LARGE SCALE GENOMIC DNA]</scope>
    <source>
        <strain evidence="2 3">LMG 2247</strain>
    </source>
</reference>
<dbReference type="OrthoDB" id="10007385at2"/>
<dbReference type="RefSeq" id="WP_143016662.1">
    <property type="nucleotide sequence ID" value="NZ_CADERL010000007.1"/>
</dbReference>
<feature type="transmembrane region" description="Helical" evidence="1">
    <location>
        <begin position="163"/>
        <end position="185"/>
    </location>
</feature>
<evidence type="ECO:0000256" key="1">
    <source>
        <dbReference type="SAM" id="Phobius"/>
    </source>
</evidence>
<dbReference type="AlphaFoldDB" id="A0A1G8ERN7"/>
<keyword evidence="1" id="KW-0812">Transmembrane</keyword>
<proteinExistence type="predicted"/>
<gene>
    <name evidence="2" type="ORF">SAMN05216466_112203</name>
</gene>
<dbReference type="Proteomes" id="UP000199706">
    <property type="component" value="Unassembled WGS sequence"/>
</dbReference>
<protein>
    <submittedName>
        <fullName evidence="2">Uncharacterized protein</fullName>
    </submittedName>
</protein>
<feature type="transmembrane region" description="Helical" evidence="1">
    <location>
        <begin position="105"/>
        <end position="131"/>
    </location>
</feature>
<feature type="transmembrane region" description="Helical" evidence="1">
    <location>
        <begin position="74"/>
        <end position="93"/>
    </location>
</feature>
<accession>A0A1G8ERN7</accession>
<keyword evidence="1" id="KW-1133">Transmembrane helix</keyword>
<sequence length="187" mass="19142">MAAITAGAASVVEAAGCASEAATTTAIFGDWFGWVGSNVLVGALAPLLVITVIHWARKAGRTNANVEYFDAYRGGALGFIALGWIAGAVAEVVKAVTSGQPRLWHVWMLMLLGVVAIVAALAAGVGTIPLVTTTAQQQPNPQAVAQQTSLIPTRHAPTPEDVFVCKCSAAVCVIAFLTAAGVHYATS</sequence>
<evidence type="ECO:0000313" key="2">
    <source>
        <dbReference type="EMBL" id="SDH72524.1"/>
    </source>
</evidence>
<name>A0A1G8ERN7_9BURK</name>
<dbReference type="EMBL" id="FNCJ01000012">
    <property type="protein sequence ID" value="SDH72524.1"/>
    <property type="molecule type" value="Genomic_DNA"/>
</dbReference>
<keyword evidence="1" id="KW-0472">Membrane</keyword>